<evidence type="ECO:0000313" key="2">
    <source>
        <dbReference type="Proteomes" id="UP000184267"/>
    </source>
</evidence>
<organism evidence="1 2">
    <name type="scientific">Trametes pubescens</name>
    <name type="common">White-rot fungus</name>
    <dbReference type="NCBI Taxonomy" id="154538"/>
    <lineage>
        <taxon>Eukaryota</taxon>
        <taxon>Fungi</taxon>
        <taxon>Dikarya</taxon>
        <taxon>Basidiomycota</taxon>
        <taxon>Agaricomycotina</taxon>
        <taxon>Agaricomycetes</taxon>
        <taxon>Polyporales</taxon>
        <taxon>Polyporaceae</taxon>
        <taxon>Trametes</taxon>
    </lineage>
</organism>
<dbReference type="Proteomes" id="UP000184267">
    <property type="component" value="Unassembled WGS sequence"/>
</dbReference>
<reference evidence="1 2" key="1">
    <citation type="submission" date="2016-10" db="EMBL/GenBank/DDBJ databases">
        <title>Genome sequence of the basidiomycete white-rot fungus Trametes pubescens.</title>
        <authorList>
            <person name="Makela M.R."/>
            <person name="Granchi Z."/>
            <person name="Peng M."/>
            <person name="De Vries R.P."/>
            <person name="Grigoriev I."/>
            <person name="Riley R."/>
            <person name="Hilden K."/>
        </authorList>
    </citation>
    <scope>NUCLEOTIDE SEQUENCE [LARGE SCALE GENOMIC DNA]</scope>
    <source>
        <strain evidence="1 2">FBCC735</strain>
    </source>
</reference>
<sequence length="130" mass="14250">MQHDRIIRNYRADVPGPTIPWRVARTIVQSEAVYSATILANLILYATRSTGFFVTAYMLPPLVGISFTLIITHSGFDEIVGQLKQANDVAHDLDWVVNHSLKESRPTSSVVPSSLAVTASTSCDKSLHAI</sequence>
<comment type="caution">
    <text evidence="1">The sequence shown here is derived from an EMBL/GenBank/DDBJ whole genome shotgun (WGS) entry which is preliminary data.</text>
</comment>
<dbReference type="AlphaFoldDB" id="A0A1M2V972"/>
<keyword evidence="2" id="KW-1185">Reference proteome</keyword>
<accession>A0A1M2V972</accession>
<protein>
    <submittedName>
        <fullName evidence="1">Uncharacterized protein</fullName>
    </submittedName>
</protein>
<dbReference type="EMBL" id="MNAD01001554">
    <property type="protein sequence ID" value="OJT04210.1"/>
    <property type="molecule type" value="Genomic_DNA"/>
</dbReference>
<gene>
    <name evidence="1" type="ORF">TRAPUB_5087</name>
</gene>
<dbReference type="OrthoDB" id="2757359at2759"/>
<dbReference type="STRING" id="154538.A0A1M2V972"/>
<proteinExistence type="predicted"/>
<evidence type="ECO:0000313" key="1">
    <source>
        <dbReference type="EMBL" id="OJT04210.1"/>
    </source>
</evidence>
<name>A0A1M2V972_TRAPU</name>